<dbReference type="EMBL" id="QRCM01000001">
    <property type="protein sequence ID" value="TXG89815.1"/>
    <property type="molecule type" value="Genomic_DNA"/>
</dbReference>
<dbReference type="Pfam" id="PF03795">
    <property type="entry name" value="YCII"/>
    <property type="match status" value="1"/>
</dbReference>
<feature type="domain" description="YCII-related" evidence="2">
    <location>
        <begin position="5"/>
        <end position="86"/>
    </location>
</feature>
<accession>A0A6P2CB95</accession>
<dbReference type="AlphaFoldDB" id="A0A6P2CB95"/>
<dbReference type="Gene3D" id="3.30.70.1060">
    <property type="entry name" value="Dimeric alpha+beta barrel"/>
    <property type="match status" value="1"/>
</dbReference>
<evidence type="ECO:0000313" key="4">
    <source>
        <dbReference type="Proteomes" id="UP000471120"/>
    </source>
</evidence>
<name>A0A6P2CB95_9NOCA</name>
<proteinExistence type="inferred from homology"/>
<dbReference type="RefSeq" id="WP_010837763.1">
    <property type="nucleotide sequence ID" value="NZ_QRCM01000001.1"/>
</dbReference>
<reference evidence="3 4" key="1">
    <citation type="submission" date="2018-07" db="EMBL/GenBank/DDBJ databases">
        <title>Genome sequence of Rhodococcus rhodnii ATCC 35071 from Rhodnius prolixus.</title>
        <authorList>
            <person name="Patel V."/>
            <person name="Vogel K.J."/>
        </authorList>
    </citation>
    <scope>NUCLEOTIDE SEQUENCE [LARGE SCALE GENOMIC DNA]</scope>
    <source>
        <strain evidence="3 4">ATCC 35071</strain>
    </source>
</reference>
<evidence type="ECO:0000256" key="1">
    <source>
        <dbReference type="ARBA" id="ARBA00007689"/>
    </source>
</evidence>
<evidence type="ECO:0000313" key="3">
    <source>
        <dbReference type="EMBL" id="TXG89815.1"/>
    </source>
</evidence>
<organism evidence="3 4">
    <name type="scientific">Rhodococcus rhodnii</name>
    <dbReference type="NCBI Taxonomy" id="38312"/>
    <lineage>
        <taxon>Bacteria</taxon>
        <taxon>Bacillati</taxon>
        <taxon>Actinomycetota</taxon>
        <taxon>Actinomycetes</taxon>
        <taxon>Mycobacteriales</taxon>
        <taxon>Nocardiaceae</taxon>
        <taxon>Rhodococcus</taxon>
    </lineage>
</organism>
<dbReference type="InterPro" id="IPR005545">
    <property type="entry name" value="YCII"/>
</dbReference>
<gene>
    <name evidence="3" type="ORF">DW322_05805</name>
</gene>
<comment type="caution">
    <text evidence="3">The sequence shown here is derived from an EMBL/GenBank/DDBJ whole genome shotgun (WGS) entry which is preliminary data.</text>
</comment>
<protein>
    <submittedName>
        <fullName evidence="3">Dehydrogenase</fullName>
    </submittedName>
</protein>
<evidence type="ECO:0000259" key="2">
    <source>
        <dbReference type="Pfam" id="PF03795"/>
    </source>
</evidence>
<comment type="similarity">
    <text evidence="1">Belongs to the YciI family.</text>
</comment>
<dbReference type="SUPFAM" id="SSF54909">
    <property type="entry name" value="Dimeric alpha+beta barrel"/>
    <property type="match status" value="1"/>
</dbReference>
<sequence length="105" mass="11569">MAFFLVRYCYTDDTAGRDAHRARHKDYLSEAAERGMILGSGPFAADEEAGAAMIYRASCKADVVEVVEGDPFRCRGYVASYEVTEWIPMIGPWAADAQRRAATPA</sequence>
<dbReference type="Proteomes" id="UP000471120">
    <property type="component" value="Unassembled WGS sequence"/>
</dbReference>
<dbReference type="InterPro" id="IPR011008">
    <property type="entry name" value="Dimeric_a/b-barrel"/>
</dbReference>